<dbReference type="HOGENOM" id="CLU_191514_0_0_0"/>
<gene>
    <name evidence="2" type="ordered locus">Tlet_0526</name>
</gene>
<sequence>MDLDRLAELEKLVDKLLEEHKKAKEENEQLWKQINEALSKIEKLDKEKRELETLVETYRNSMNSLIQKLQNMINVTESVYEEKREY</sequence>
<evidence type="ECO:0000313" key="3">
    <source>
        <dbReference type="Proteomes" id="UP000002016"/>
    </source>
</evidence>
<dbReference type="AlphaFoldDB" id="A8F4K9"/>
<organism evidence="2 3">
    <name type="scientific">Pseudothermotoga lettingae (strain ATCC BAA-301 / DSM 14385 / NBRC 107922 / TMO)</name>
    <name type="common">Thermotoga lettingae</name>
    <dbReference type="NCBI Taxonomy" id="416591"/>
    <lineage>
        <taxon>Bacteria</taxon>
        <taxon>Thermotogati</taxon>
        <taxon>Thermotogota</taxon>
        <taxon>Thermotogae</taxon>
        <taxon>Thermotogales</taxon>
        <taxon>Thermotogaceae</taxon>
        <taxon>Pseudothermotoga</taxon>
    </lineage>
</organism>
<dbReference type="EMBL" id="CP000812">
    <property type="protein sequence ID" value="ABV33093.1"/>
    <property type="molecule type" value="Genomic_DNA"/>
</dbReference>
<proteinExistence type="predicted"/>
<reference evidence="2 3" key="2">
    <citation type="journal article" date="2009" name="Proc. Natl. Acad. Sci. U.S.A.">
        <title>On the chimeric nature, thermophilic origin, and phylogenetic placement of the Thermotogales.</title>
        <authorList>
            <person name="Zhaxybayeva O."/>
            <person name="Swithers K.S."/>
            <person name="Lapierre P."/>
            <person name="Fournier G.P."/>
            <person name="Bickhart D.M."/>
            <person name="DeBoy R.T."/>
            <person name="Nelson K.E."/>
            <person name="Nesbo C.L."/>
            <person name="Doolittle W.F."/>
            <person name="Gogarten J.P."/>
            <person name="Noll K.M."/>
        </authorList>
    </citation>
    <scope>NUCLEOTIDE SEQUENCE [LARGE SCALE GENOMIC DNA]</scope>
    <source>
        <strain evidence="3">ATCC BAA-301 / DSM 14385 / NBRC 107922 / TMO</strain>
    </source>
</reference>
<dbReference type="Gene3D" id="1.20.5.340">
    <property type="match status" value="1"/>
</dbReference>
<accession>A8F4K9</accession>
<dbReference type="SUPFAM" id="SSF90257">
    <property type="entry name" value="Myosin rod fragments"/>
    <property type="match status" value="1"/>
</dbReference>
<reference evidence="2 3" key="1">
    <citation type="submission" date="2007-08" db="EMBL/GenBank/DDBJ databases">
        <title>Complete sequence of Thermotoga lettingae TMO.</title>
        <authorList>
            <consortium name="US DOE Joint Genome Institute"/>
            <person name="Copeland A."/>
            <person name="Lucas S."/>
            <person name="Lapidus A."/>
            <person name="Barry K."/>
            <person name="Glavina del Rio T."/>
            <person name="Dalin E."/>
            <person name="Tice H."/>
            <person name="Pitluck S."/>
            <person name="Foster B."/>
            <person name="Bruce D."/>
            <person name="Schmutz J."/>
            <person name="Larimer F."/>
            <person name="Land M."/>
            <person name="Hauser L."/>
            <person name="Kyrpides N."/>
            <person name="Mikhailova N."/>
            <person name="Nelson K."/>
            <person name="Gogarten J.P."/>
            <person name="Noll K."/>
            <person name="Richardson P."/>
        </authorList>
    </citation>
    <scope>NUCLEOTIDE SEQUENCE [LARGE SCALE GENOMIC DNA]</scope>
    <source>
        <strain evidence="3">ATCC BAA-301 / DSM 14385 / NBRC 107922 / TMO</strain>
    </source>
</reference>
<keyword evidence="3" id="KW-1185">Reference proteome</keyword>
<evidence type="ECO:0000313" key="2">
    <source>
        <dbReference type="EMBL" id="ABV33093.1"/>
    </source>
</evidence>
<keyword evidence="1" id="KW-0175">Coiled coil</keyword>
<dbReference type="Proteomes" id="UP000002016">
    <property type="component" value="Chromosome"/>
</dbReference>
<dbReference type="KEGG" id="tle:Tlet_0526"/>
<name>A8F4K9_PSELT</name>
<evidence type="ECO:0000256" key="1">
    <source>
        <dbReference type="SAM" id="Coils"/>
    </source>
</evidence>
<protein>
    <submittedName>
        <fullName evidence="2">Uncharacterized protein</fullName>
    </submittedName>
</protein>
<dbReference type="STRING" id="416591.Tlet_0526"/>
<feature type="coiled-coil region" evidence="1">
    <location>
        <begin position="6"/>
        <end position="68"/>
    </location>
</feature>
<dbReference type="RefSeq" id="WP_012002574.1">
    <property type="nucleotide sequence ID" value="NC_009828.1"/>
</dbReference>